<sequence>MLLTIVLLSGCRGIGGQAIIDWADFLKLNGISYSHYWYAALTDPAKIGGKVGEVAFQVADNVHNPGYKTKNGDAAFLAKGTVVYAVEGYSDHSVVAVKDPKAFNGYRLYANDQKIQELSASLEPVEQTVKRAIIYKESSDDKPIVDVQGVSASFFVSLLKRSEDRESYTPSRTNGDPKMYRFVIDTGKSIGYSNIVLDDGVSFYWQDRNTKLLPSEFAYYFAEPRRPVFRWAISNLRCRAAL</sequence>
<protein>
    <submittedName>
        <fullName evidence="1">Uncharacterized protein</fullName>
    </submittedName>
</protein>
<keyword evidence="2" id="KW-1185">Reference proteome</keyword>
<dbReference type="EMBL" id="CP130318">
    <property type="protein sequence ID" value="WNQ09634.1"/>
    <property type="molecule type" value="Genomic_DNA"/>
</dbReference>
<reference evidence="1 2" key="1">
    <citation type="submission" date="2022-02" db="EMBL/GenBank/DDBJ databases">
        <title>Paenibacillus sp. MBLB1776 Whole Genome Shotgun Sequencing.</title>
        <authorList>
            <person name="Hwang C.Y."/>
            <person name="Cho E.-S."/>
            <person name="Seo M.-J."/>
        </authorList>
    </citation>
    <scope>NUCLEOTIDE SEQUENCE [LARGE SCALE GENOMIC DNA]</scope>
    <source>
        <strain evidence="1 2">MBLB1776</strain>
    </source>
</reference>
<evidence type="ECO:0000313" key="2">
    <source>
        <dbReference type="Proteomes" id="UP001305702"/>
    </source>
</evidence>
<dbReference type="KEGG" id="paun:MJA45_18615"/>
<dbReference type="RefSeq" id="WP_315603406.1">
    <property type="nucleotide sequence ID" value="NZ_CP130318.1"/>
</dbReference>
<name>A0AA96LAN2_9BACL</name>
<dbReference type="AlphaFoldDB" id="A0AA96LAN2"/>
<gene>
    <name evidence="1" type="ORF">MJA45_18615</name>
</gene>
<proteinExistence type="predicted"/>
<dbReference type="Proteomes" id="UP001305702">
    <property type="component" value="Chromosome"/>
</dbReference>
<evidence type="ECO:0000313" key="1">
    <source>
        <dbReference type="EMBL" id="WNQ09634.1"/>
    </source>
</evidence>
<accession>A0AA96LAN2</accession>
<organism evidence="1 2">
    <name type="scientific">Paenibacillus aurantius</name>
    <dbReference type="NCBI Taxonomy" id="2918900"/>
    <lineage>
        <taxon>Bacteria</taxon>
        <taxon>Bacillati</taxon>
        <taxon>Bacillota</taxon>
        <taxon>Bacilli</taxon>
        <taxon>Bacillales</taxon>
        <taxon>Paenibacillaceae</taxon>
        <taxon>Paenibacillus</taxon>
    </lineage>
</organism>